<name>A0A0V0TJZ8_9BILA</name>
<dbReference type="EMBL" id="JYDJ01000238">
    <property type="protein sequence ID" value="KRX39264.1"/>
    <property type="molecule type" value="Genomic_DNA"/>
</dbReference>
<evidence type="ECO:0000313" key="2">
    <source>
        <dbReference type="EMBL" id="KRX39264.1"/>
    </source>
</evidence>
<reference evidence="2 3" key="1">
    <citation type="submission" date="2015-01" db="EMBL/GenBank/DDBJ databases">
        <title>Evolution of Trichinella species and genotypes.</title>
        <authorList>
            <person name="Korhonen P.K."/>
            <person name="Edoardo P."/>
            <person name="Giuseppe L.R."/>
            <person name="Gasser R.B."/>
        </authorList>
    </citation>
    <scope>NUCLEOTIDE SEQUENCE [LARGE SCALE GENOMIC DNA]</scope>
    <source>
        <strain evidence="2">ISS417</strain>
    </source>
</reference>
<comment type="caution">
    <text evidence="2">The sequence shown here is derived from an EMBL/GenBank/DDBJ whole genome shotgun (WGS) entry which is preliminary data.</text>
</comment>
<feature type="region of interest" description="Disordered" evidence="1">
    <location>
        <begin position="69"/>
        <end position="89"/>
    </location>
</feature>
<sequence length="110" mass="11774">MITTRHTKVNVQCNGLSVKAGGSVTVLLFLVVSSPSELTLRQINDLQNEQKTIISNVYYAVLLTATTKNHNTSDSSPEPHNNVLTPSGSNVPPTVAECYGVVVHDQLGLS</sequence>
<proteinExistence type="predicted"/>
<dbReference type="OrthoDB" id="10462998at2759"/>
<accession>A0A0V0TJZ8</accession>
<protein>
    <submittedName>
        <fullName evidence="2">Uncharacterized protein</fullName>
    </submittedName>
</protein>
<dbReference type="Proteomes" id="UP000055048">
    <property type="component" value="Unassembled WGS sequence"/>
</dbReference>
<organism evidence="2 3">
    <name type="scientific">Trichinella murrelli</name>
    <dbReference type="NCBI Taxonomy" id="144512"/>
    <lineage>
        <taxon>Eukaryota</taxon>
        <taxon>Metazoa</taxon>
        <taxon>Ecdysozoa</taxon>
        <taxon>Nematoda</taxon>
        <taxon>Enoplea</taxon>
        <taxon>Dorylaimia</taxon>
        <taxon>Trichinellida</taxon>
        <taxon>Trichinellidae</taxon>
        <taxon>Trichinella</taxon>
    </lineage>
</organism>
<evidence type="ECO:0000256" key="1">
    <source>
        <dbReference type="SAM" id="MobiDB-lite"/>
    </source>
</evidence>
<keyword evidence="3" id="KW-1185">Reference proteome</keyword>
<dbReference type="AlphaFoldDB" id="A0A0V0TJZ8"/>
<evidence type="ECO:0000313" key="3">
    <source>
        <dbReference type="Proteomes" id="UP000055048"/>
    </source>
</evidence>
<gene>
    <name evidence="2" type="ORF">T05_15490</name>
</gene>